<comment type="caution">
    <text evidence="3">The sequence shown here is derived from an EMBL/GenBank/DDBJ whole genome shotgun (WGS) entry which is preliminary data.</text>
</comment>
<protein>
    <submittedName>
        <fullName evidence="3">YciI family protein</fullName>
    </submittedName>
</protein>
<evidence type="ECO:0000259" key="2">
    <source>
        <dbReference type="Pfam" id="PF03795"/>
    </source>
</evidence>
<keyword evidence="4" id="KW-1185">Reference proteome</keyword>
<dbReference type="Pfam" id="PF03795">
    <property type="entry name" value="YCII"/>
    <property type="match status" value="1"/>
</dbReference>
<dbReference type="RefSeq" id="WP_311026234.1">
    <property type="nucleotide sequence ID" value="NZ_BAAAVT010000020.1"/>
</dbReference>
<comment type="similarity">
    <text evidence="1">Belongs to the YciI family.</text>
</comment>
<dbReference type="Proteomes" id="UP001500236">
    <property type="component" value="Unassembled WGS sequence"/>
</dbReference>
<dbReference type="SUPFAM" id="SSF54909">
    <property type="entry name" value="Dimeric alpha+beta barrel"/>
    <property type="match status" value="1"/>
</dbReference>
<dbReference type="Gene3D" id="3.30.70.1060">
    <property type="entry name" value="Dimeric alpha+beta barrel"/>
    <property type="match status" value="1"/>
</dbReference>
<accession>A0ABP6M372</accession>
<dbReference type="EMBL" id="BAAAVT010000020">
    <property type="protein sequence ID" value="GAA3073688.1"/>
    <property type="molecule type" value="Genomic_DNA"/>
</dbReference>
<gene>
    <name evidence="3" type="ORF">GCM10010529_27030</name>
</gene>
<dbReference type="InterPro" id="IPR005545">
    <property type="entry name" value="YCII"/>
</dbReference>
<name>A0ABP6M372_9MICC</name>
<reference evidence="4" key="1">
    <citation type="journal article" date="2019" name="Int. J. Syst. Evol. Microbiol.">
        <title>The Global Catalogue of Microorganisms (GCM) 10K type strain sequencing project: providing services to taxonomists for standard genome sequencing and annotation.</title>
        <authorList>
            <consortium name="The Broad Institute Genomics Platform"/>
            <consortium name="The Broad Institute Genome Sequencing Center for Infectious Disease"/>
            <person name="Wu L."/>
            <person name="Ma J."/>
        </authorList>
    </citation>
    <scope>NUCLEOTIDE SEQUENCE [LARGE SCALE GENOMIC DNA]</scope>
    <source>
        <strain evidence="4">JCM 14309</strain>
    </source>
</reference>
<sequence length="132" mass="14403">MKYLLIKHYRGAPAAANDVPMRDWTPEEVADHVEFMERLAERLQQTGEYVNSLALAPEGTWVSSDDQGAPVVGDELPEEKDLIAGWMLIDVADESRAREIAAELAHAPGAGGRPVREWLELRPALGAADGEG</sequence>
<evidence type="ECO:0000256" key="1">
    <source>
        <dbReference type="ARBA" id="ARBA00007689"/>
    </source>
</evidence>
<organism evidence="3 4">
    <name type="scientific">Nesterenkonia aethiopica</name>
    <dbReference type="NCBI Taxonomy" id="269144"/>
    <lineage>
        <taxon>Bacteria</taxon>
        <taxon>Bacillati</taxon>
        <taxon>Actinomycetota</taxon>
        <taxon>Actinomycetes</taxon>
        <taxon>Micrococcales</taxon>
        <taxon>Micrococcaceae</taxon>
        <taxon>Nesterenkonia</taxon>
    </lineage>
</organism>
<proteinExistence type="inferred from homology"/>
<dbReference type="InterPro" id="IPR011008">
    <property type="entry name" value="Dimeric_a/b-barrel"/>
</dbReference>
<feature type="domain" description="YCII-related" evidence="2">
    <location>
        <begin position="1"/>
        <end position="118"/>
    </location>
</feature>
<evidence type="ECO:0000313" key="4">
    <source>
        <dbReference type="Proteomes" id="UP001500236"/>
    </source>
</evidence>
<evidence type="ECO:0000313" key="3">
    <source>
        <dbReference type="EMBL" id="GAA3073688.1"/>
    </source>
</evidence>